<dbReference type="GO" id="GO:0005694">
    <property type="term" value="C:chromosome"/>
    <property type="evidence" value="ECO:0007669"/>
    <property type="project" value="TreeGrafter"/>
</dbReference>
<evidence type="ECO:0000259" key="7">
    <source>
        <dbReference type="PROSITE" id="PS51192"/>
    </source>
</evidence>
<evidence type="ECO:0000256" key="4">
    <source>
        <dbReference type="ARBA" id="ARBA00034617"/>
    </source>
</evidence>
<feature type="region of interest" description="Disordered" evidence="6">
    <location>
        <begin position="385"/>
        <end position="456"/>
    </location>
</feature>
<keyword evidence="3" id="KW-0067">ATP-binding</keyword>
<dbReference type="GO" id="GO:0009378">
    <property type="term" value="F:four-way junction helicase activity"/>
    <property type="evidence" value="ECO:0007669"/>
    <property type="project" value="TreeGrafter"/>
</dbReference>
<dbReference type="GO" id="GO:0043138">
    <property type="term" value="F:3'-5' DNA helicase activity"/>
    <property type="evidence" value="ECO:0007669"/>
    <property type="project" value="UniProtKB-EC"/>
</dbReference>
<evidence type="ECO:0000256" key="6">
    <source>
        <dbReference type="SAM" id="MobiDB-lite"/>
    </source>
</evidence>
<evidence type="ECO:0000256" key="3">
    <source>
        <dbReference type="ARBA" id="ARBA00022840"/>
    </source>
</evidence>
<evidence type="ECO:0000313" key="10">
    <source>
        <dbReference type="Proteomes" id="UP000029665"/>
    </source>
</evidence>
<protein>
    <recommendedName>
        <fullName evidence="5">DNA 3'-5' helicase</fullName>
        <ecNumber evidence="5">5.6.2.4</ecNumber>
    </recommendedName>
</protein>
<dbReference type="Gene3D" id="3.40.50.300">
    <property type="entry name" value="P-loop containing nucleotide triphosphate hydrolases"/>
    <property type="match status" value="2"/>
</dbReference>
<dbReference type="CDD" id="cd18785">
    <property type="entry name" value="SF2_C"/>
    <property type="match status" value="1"/>
</dbReference>
<dbReference type="Pfam" id="PF00270">
    <property type="entry name" value="DEAD"/>
    <property type="match status" value="1"/>
</dbReference>
<evidence type="ECO:0000313" key="9">
    <source>
        <dbReference type="EMBL" id="CDO76692.1"/>
    </source>
</evidence>
<dbReference type="GO" id="GO:0005737">
    <property type="term" value="C:cytoplasm"/>
    <property type="evidence" value="ECO:0007669"/>
    <property type="project" value="TreeGrafter"/>
</dbReference>
<comment type="caution">
    <text evidence="9">The sequence shown here is derived from an EMBL/GenBank/DDBJ whole genome shotgun (WGS) entry which is preliminary data.</text>
</comment>
<keyword evidence="10" id="KW-1185">Reference proteome</keyword>
<dbReference type="Pfam" id="PF00271">
    <property type="entry name" value="Helicase_C"/>
    <property type="match status" value="1"/>
</dbReference>
<dbReference type="PANTHER" id="PTHR13710:SF154">
    <property type="entry name" value="RECQ HELICASE, PUTATIVE (AFU_ORTHOLOGUE AFUA_6G14720)-RELATED"/>
    <property type="match status" value="1"/>
</dbReference>
<organism evidence="9 10">
    <name type="scientific">Pycnoporus cinnabarinus</name>
    <name type="common">Cinnabar-red polypore</name>
    <name type="synonym">Trametes cinnabarina</name>
    <dbReference type="NCBI Taxonomy" id="5643"/>
    <lineage>
        <taxon>Eukaryota</taxon>
        <taxon>Fungi</taxon>
        <taxon>Dikarya</taxon>
        <taxon>Basidiomycota</taxon>
        <taxon>Agaricomycotina</taxon>
        <taxon>Agaricomycetes</taxon>
        <taxon>Polyporales</taxon>
        <taxon>Polyporaceae</taxon>
        <taxon>Trametes</taxon>
    </lineage>
</organism>
<dbReference type="InterPro" id="IPR041670">
    <property type="entry name" value="Znf-CCHC_6"/>
</dbReference>
<dbReference type="SUPFAM" id="SSF52540">
    <property type="entry name" value="P-loop containing nucleoside triphosphate hydrolases"/>
    <property type="match status" value="1"/>
</dbReference>
<dbReference type="STRING" id="5643.A0A060SQ64"/>
<dbReference type="InterPro" id="IPR027417">
    <property type="entry name" value="P-loop_NTPase"/>
</dbReference>
<dbReference type="InterPro" id="IPR001650">
    <property type="entry name" value="Helicase_C-like"/>
</dbReference>
<evidence type="ECO:0000256" key="1">
    <source>
        <dbReference type="ARBA" id="ARBA00005446"/>
    </source>
</evidence>
<evidence type="ECO:0000259" key="8">
    <source>
        <dbReference type="PROSITE" id="PS51194"/>
    </source>
</evidence>
<dbReference type="InterPro" id="IPR011545">
    <property type="entry name" value="DEAD/DEAH_box_helicase_dom"/>
</dbReference>
<dbReference type="Pfam" id="PF15288">
    <property type="entry name" value="zf-CCHC_6"/>
    <property type="match status" value="1"/>
</dbReference>
<dbReference type="GO" id="GO:0005524">
    <property type="term" value="F:ATP binding"/>
    <property type="evidence" value="ECO:0007669"/>
    <property type="project" value="UniProtKB-KW"/>
</dbReference>
<dbReference type="OMA" id="LYRETKW"/>
<feature type="region of interest" description="Disordered" evidence="6">
    <location>
        <begin position="744"/>
        <end position="768"/>
    </location>
</feature>
<dbReference type="PROSITE" id="PS51192">
    <property type="entry name" value="HELICASE_ATP_BIND_1"/>
    <property type="match status" value="1"/>
</dbReference>
<sequence length="831" mass="93248">MPASSVPSIEDIRQKTAECLGRRPCIWQCRVAQAILERTRDVVCISGTGSGKTLTFWMPLLFRSGGIQVVITPLNILGTQTKVQLERLGISAIAIRGETATSENIEDIITLKYRVVAVSPEVALKHNGIFERVWRSHEFMSHLISVVWDEAHLIKAWASFRKELGEAYRLRNVLTTKVPYLLPSATLPDDVLNNVLDLTRIRKQDVHIVRRSNDRPNVYLTVRKLRHSLSSYKDLEFLAKEVRQARKSGRRIRKFVVFFDSIEESMSACEIFRLWLEGEDQCKVVWYNADNTTNFRENATEKFRGEGLIGLFCTDAFGMGVDIPDIEIVIQWRPTCDLNTLWQRFGRAARDPSKEALAVLLVDAKYFDEEKEAARKRVEKRREAAIARAERTESGKRARGDEGVQQEQQPGGSRKRARPEESRASRDSPRGESGGKDTRTVSKQASETSRLTEYETLRVSYRTGHQKLEANAGGGKKARRADDDGSNVALDMEMDCLVNAATRVFRCYRKPITAFYENDRLSKAISSFRERCPSLITYIIEADEERCMADTGRDCSRCSLPPSTVCCSLCTPSHPLFSMLASIDEPLDKPKASRTSQVDSKYTFNPRDIKLRDGLHALRRENTVRLFGLSHLDELGPGAVMSDEILKRIIDCARVYKLRDIEALYRETKWHRAHELGEAVLRLVHEVYPAPVPLAPVDAALSGREMLDAHQQSSSSKSGPSRIQRRCSACGAFGHIKTNVSCPRYTPRTPIQRAGKENATPSSAPARLTPLSDGSALQFSYGTPARAHAGGSFSPYDTLFGAESPSYRRTVMTAAEVQAMLIGKTINLISI</sequence>
<dbReference type="HOGENOM" id="CLU_001103_19_0_1"/>
<dbReference type="EMBL" id="CCBP010000406">
    <property type="protein sequence ID" value="CDO76692.1"/>
    <property type="molecule type" value="Genomic_DNA"/>
</dbReference>
<dbReference type="PANTHER" id="PTHR13710">
    <property type="entry name" value="DNA HELICASE RECQ FAMILY MEMBER"/>
    <property type="match status" value="1"/>
</dbReference>
<evidence type="ECO:0000256" key="2">
    <source>
        <dbReference type="ARBA" id="ARBA00022741"/>
    </source>
</evidence>
<gene>
    <name evidence="9" type="ORF">BN946_scf184975.g1</name>
</gene>
<dbReference type="SMART" id="SM00487">
    <property type="entry name" value="DEXDc"/>
    <property type="match status" value="1"/>
</dbReference>
<dbReference type="GO" id="GO:0003676">
    <property type="term" value="F:nucleic acid binding"/>
    <property type="evidence" value="ECO:0007669"/>
    <property type="project" value="InterPro"/>
</dbReference>
<evidence type="ECO:0000256" key="5">
    <source>
        <dbReference type="ARBA" id="ARBA00034808"/>
    </source>
</evidence>
<feature type="domain" description="Helicase ATP-binding" evidence="7">
    <location>
        <begin position="33"/>
        <end position="205"/>
    </location>
</feature>
<feature type="compositionally biased region" description="Basic and acidic residues" evidence="6">
    <location>
        <begin position="418"/>
        <end position="440"/>
    </location>
</feature>
<feature type="domain" description="Helicase C-terminal" evidence="8">
    <location>
        <begin position="234"/>
        <end position="390"/>
    </location>
</feature>
<feature type="compositionally biased region" description="Basic and acidic residues" evidence="6">
    <location>
        <begin position="385"/>
        <end position="402"/>
    </location>
</feature>
<dbReference type="AlphaFoldDB" id="A0A060SQ64"/>
<comment type="similarity">
    <text evidence="1">Belongs to the helicase family. RecQ subfamily.</text>
</comment>
<keyword evidence="2" id="KW-0547">Nucleotide-binding</keyword>
<dbReference type="EC" id="5.6.2.4" evidence="5"/>
<name>A0A060SQ64_PYCCI</name>
<proteinExistence type="inferred from homology"/>
<dbReference type="OrthoDB" id="10261556at2759"/>
<dbReference type="InterPro" id="IPR014001">
    <property type="entry name" value="Helicase_ATP-bd"/>
</dbReference>
<reference evidence="9" key="1">
    <citation type="submission" date="2014-01" db="EMBL/GenBank/DDBJ databases">
        <title>The genome of the white-rot fungus Pycnoporus cinnabarinus: a basidiomycete model with a versatile arsenal for lignocellulosic biomass breakdown.</title>
        <authorList>
            <person name="Levasseur A."/>
            <person name="Lomascolo A."/>
            <person name="Ruiz-Duenas F.J."/>
            <person name="Uzan E."/>
            <person name="Piumi F."/>
            <person name="Kues U."/>
            <person name="Ram A.F.J."/>
            <person name="Murat C."/>
            <person name="Haon M."/>
            <person name="Benoit I."/>
            <person name="Arfi Y."/>
            <person name="Chevret D."/>
            <person name="Drula E."/>
            <person name="Kwon M.J."/>
            <person name="Gouret P."/>
            <person name="Lesage-Meessen L."/>
            <person name="Lombard V."/>
            <person name="Mariette J."/>
            <person name="Noirot C."/>
            <person name="Park J."/>
            <person name="Patyshakuliyeva A."/>
            <person name="Wieneger R.A.B."/>
            <person name="Wosten H.A.B."/>
            <person name="Martin F."/>
            <person name="Coutinho P.M."/>
            <person name="de Vries R."/>
            <person name="Martinez A.T."/>
            <person name="Klopp C."/>
            <person name="Pontarotti P."/>
            <person name="Henrissat B."/>
            <person name="Record E."/>
        </authorList>
    </citation>
    <scope>NUCLEOTIDE SEQUENCE [LARGE SCALE GENOMIC DNA]</scope>
    <source>
        <strain evidence="9">BRFM137</strain>
    </source>
</reference>
<comment type="catalytic activity">
    <reaction evidence="4">
        <text>Couples ATP hydrolysis with the unwinding of duplex DNA by translocating in the 3'-5' direction.</text>
        <dbReference type="EC" id="5.6.2.4"/>
    </reaction>
</comment>
<dbReference type="SMART" id="SM00490">
    <property type="entry name" value="HELICc"/>
    <property type="match status" value="1"/>
</dbReference>
<dbReference type="GO" id="GO:0000724">
    <property type="term" value="P:double-strand break repair via homologous recombination"/>
    <property type="evidence" value="ECO:0007669"/>
    <property type="project" value="TreeGrafter"/>
</dbReference>
<dbReference type="Proteomes" id="UP000029665">
    <property type="component" value="Unassembled WGS sequence"/>
</dbReference>
<accession>A0A060SQ64</accession>
<dbReference type="PROSITE" id="PS51194">
    <property type="entry name" value="HELICASE_CTER"/>
    <property type="match status" value="1"/>
</dbReference>